<keyword evidence="9 17" id="KW-0675">Receptor</keyword>
<dbReference type="InterPro" id="IPR010949">
    <property type="entry name" value="TonB_Hb/transfer/lactofer_rcpt"/>
</dbReference>
<evidence type="ECO:0000259" key="16">
    <source>
        <dbReference type="Pfam" id="PF07715"/>
    </source>
</evidence>
<organism evidence="17 18">
    <name type="scientific">Roseateles rivi</name>
    <dbReference type="NCBI Taxonomy" id="3299028"/>
    <lineage>
        <taxon>Bacteria</taxon>
        <taxon>Pseudomonadati</taxon>
        <taxon>Pseudomonadota</taxon>
        <taxon>Betaproteobacteria</taxon>
        <taxon>Burkholderiales</taxon>
        <taxon>Sphaerotilaceae</taxon>
        <taxon>Roseateles</taxon>
    </lineage>
</organism>
<dbReference type="InterPro" id="IPR000531">
    <property type="entry name" value="Beta-barrel_TonB"/>
</dbReference>
<dbReference type="PROSITE" id="PS52016">
    <property type="entry name" value="TONB_DEPENDENT_REC_3"/>
    <property type="match status" value="1"/>
</dbReference>
<evidence type="ECO:0000256" key="2">
    <source>
        <dbReference type="ARBA" id="ARBA00009810"/>
    </source>
</evidence>
<dbReference type="InterPro" id="IPR012910">
    <property type="entry name" value="Plug_dom"/>
</dbReference>
<evidence type="ECO:0000256" key="8">
    <source>
        <dbReference type="ARBA" id="ARBA00023136"/>
    </source>
</evidence>
<feature type="domain" description="TonB-dependent receptor plug" evidence="16">
    <location>
        <begin position="58"/>
        <end position="178"/>
    </location>
</feature>
<keyword evidence="6 14" id="KW-0732">Signal</keyword>
<dbReference type="Pfam" id="PF00593">
    <property type="entry name" value="TonB_dep_Rec_b-barrel"/>
    <property type="match status" value="1"/>
</dbReference>
<evidence type="ECO:0000256" key="1">
    <source>
        <dbReference type="ARBA" id="ARBA00004571"/>
    </source>
</evidence>
<evidence type="ECO:0000259" key="15">
    <source>
        <dbReference type="Pfam" id="PF00593"/>
    </source>
</evidence>
<keyword evidence="3 11" id="KW-0813">Transport</keyword>
<protein>
    <submittedName>
        <fullName evidence="17">TonB-dependent hemoglobin/transferrin/lactoferrin family receptor</fullName>
    </submittedName>
</protein>
<dbReference type="SUPFAM" id="SSF56935">
    <property type="entry name" value="Porins"/>
    <property type="match status" value="1"/>
</dbReference>
<dbReference type="EMBL" id="JBIGHZ010000005">
    <property type="protein sequence ID" value="MFG6449124.1"/>
    <property type="molecule type" value="Genomic_DNA"/>
</dbReference>
<dbReference type="InterPro" id="IPR011276">
    <property type="entry name" value="TonB_haem/Hb_rcpt"/>
</dbReference>
<dbReference type="Gene3D" id="2.170.130.10">
    <property type="entry name" value="TonB-dependent receptor, plug domain"/>
    <property type="match status" value="1"/>
</dbReference>
<evidence type="ECO:0000256" key="9">
    <source>
        <dbReference type="ARBA" id="ARBA00023170"/>
    </source>
</evidence>
<dbReference type="RefSeq" id="WP_394462029.1">
    <property type="nucleotide sequence ID" value="NZ_JBIGHZ010000005.1"/>
</dbReference>
<dbReference type="Gene3D" id="2.40.170.20">
    <property type="entry name" value="TonB-dependent receptor, beta-barrel domain"/>
    <property type="match status" value="1"/>
</dbReference>
<evidence type="ECO:0000256" key="3">
    <source>
        <dbReference type="ARBA" id="ARBA00022448"/>
    </source>
</evidence>
<feature type="signal peptide" evidence="14">
    <location>
        <begin position="1"/>
        <end position="21"/>
    </location>
</feature>
<evidence type="ECO:0000313" key="17">
    <source>
        <dbReference type="EMBL" id="MFG6449124.1"/>
    </source>
</evidence>
<feature type="compositionally biased region" description="Polar residues" evidence="13">
    <location>
        <begin position="54"/>
        <end position="75"/>
    </location>
</feature>
<reference evidence="17 18" key="1">
    <citation type="submission" date="2024-08" db="EMBL/GenBank/DDBJ databases">
        <authorList>
            <person name="Lu H."/>
        </authorList>
    </citation>
    <scope>NUCLEOTIDE SEQUENCE [LARGE SCALE GENOMIC DNA]</scope>
    <source>
        <strain evidence="17 18">BYS180W</strain>
    </source>
</reference>
<dbReference type="Pfam" id="PF07715">
    <property type="entry name" value="Plug"/>
    <property type="match status" value="1"/>
</dbReference>
<dbReference type="CDD" id="cd01347">
    <property type="entry name" value="ligand_gated_channel"/>
    <property type="match status" value="1"/>
</dbReference>
<dbReference type="PANTHER" id="PTHR30069:SF29">
    <property type="entry name" value="HEMOGLOBIN AND HEMOGLOBIN-HAPTOGLOBIN-BINDING PROTEIN 1-RELATED"/>
    <property type="match status" value="1"/>
</dbReference>
<dbReference type="PANTHER" id="PTHR30069">
    <property type="entry name" value="TONB-DEPENDENT OUTER MEMBRANE RECEPTOR"/>
    <property type="match status" value="1"/>
</dbReference>
<dbReference type="NCBIfam" id="TIGR01786">
    <property type="entry name" value="TonB-hemlactrns"/>
    <property type="match status" value="1"/>
</dbReference>
<sequence length="751" mass="81718">MLRTTTWACALGSLLLPQAHAQHNTSPETSRTALSATALKDTPLQEVTVSATRTARSAQNTPATVTAPSQAQAQQRGARHIKEWFAEELGVSVRQVAPRFTAAGSAAGRAGIEGVNVRGLEGNQVLMAVDGIRLPLAFSFGAFATGRGDYVALEGLRKAEILRGPASTQFGSDGLAGAVNFSTLGVVDVLGPGRNSGGFASARYSSLDRSLALSGSAAAQGEQWSGLLLMSRTQGHETSNQGLNSAQNLERTRPNPLDYRQRYVLGKLGWKPQAAHQLEAHLEVLQRHQNTEVYSARAKPPLQASSVVDLDAQDRVQRQRLSAHHRYHQPQAALLQRAHTLLYTQRADTRQWAKEDRHTASDRLRDNRYDTQLSGMSTQLEFNGGSALDGALRQRLSLGLDWSQARISSVRDGTVPPGGETFPTKPFPDTRFTQSGLFAQSELSWGPLDLIPALRLEQFQLSPSLAGYGGGPVTALRDQAWTPRLGLVWRLAPLATPYAQWAQGFRAPTPDQVNNGFSNVASGYMTLGNPHLKPEHANSLELGVRGHWSASQSQPGAGLRWSLALYDNRYSDFIQQKTVGGTGTVSDPLKFQYVNSTQARIRGAELRLQWLGTQGLSAGSGLAWSRGHTVDAGVSRPLNSVNPLQLQAWLAQERAQWGARLAVQHQRAKKLSDIDATPRQVPFAPPASTVFNLSLRWQATPALTLQAHVDNLFNRRYWLWSDVRGLPANSPVADAYTASGRNARVSLRHDF</sequence>
<dbReference type="InterPro" id="IPR039426">
    <property type="entry name" value="TonB-dep_rcpt-like"/>
</dbReference>
<comment type="similarity">
    <text evidence="2 11 12">Belongs to the TonB-dependent receptor family.</text>
</comment>
<keyword evidence="5 11" id="KW-0812">Transmembrane</keyword>
<evidence type="ECO:0000256" key="4">
    <source>
        <dbReference type="ARBA" id="ARBA00022452"/>
    </source>
</evidence>
<dbReference type="InterPro" id="IPR037066">
    <property type="entry name" value="Plug_dom_sf"/>
</dbReference>
<evidence type="ECO:0000256" key="7">
    <source>
        <dbReference type="ARBA" id="ARBA00023077"/>
    </source>
</evidence>
<dbReference type="InterPro" id="IPR036942">
    <property type="entry name" value="Beta-barrel_TonB_sf"/>
</dbReference>
<evidence type="ECO:0000256" key="12">
    <source>
        <dbReference type="RuleBase" id="RU003357"/>
    </source>
</evidence>
<evidence type="ECO:0000256" key="5">
    <source>
        <dbReference type="ARBA" id="ARBA00022692"/>
    </source>
</evidence>
<proteinExistence type="inferred from homology"/>
<dbReference type="Proteomes" id="UP001606099">
    <property type="component" value="Unassembled WGS sequence"/>
</dbReference>
<keyword evidence="10 11" id="KW-0998">Cell outer membrane</keyword>
<keyword evidence="8 11" id="KW-0472">Membrane</keyword>
<feature type="region of interest" description="Disordered" evidence="13">
    <location>
        <begin position="54"/>
        <end position="77"/>
    </location>
</feature>
<comment type="caution">
    <text evidence="17">The sequence shown here is derived from an EMBL/GenBank/DDBJ whole genome shotgun (WGS) entry which is preliminary data.</text>
</comment>
<keyword evidence="18" id="KW-1185">Reference proteome</keyword>
<evidence type="ECO:0000256" key="10">
    <source>
        <dbReference type="ARBA" id="ARBA00023237"/>
    </source>
</evidence>
<feature type="region of interest" description="Disordered" evidence="13">
    <location>
        <begin position="410"/>
        <end position="429"/>
    </location>
</feature>
<feature type="chain" id="PRO_5045655911" evidence="14">
    <location>
        <begin position="22"/>
        <end position="751"/>
    </location>
</feature>
<gene>
    <name evidence="17" type="ORF">ACG0Z6_12870</name>
</gene>
<accession>A0ABW7FXS3</accession>
<evidence type="ECO:0000256" key="13">
    <source>
        <dbReference type="SAM" id="MobiDB-lite"/>
    </source>
</evidence>
<name>A0ABW7FXS3_9BURK</name>
<evidence type="ECO:0000256" key="14">
    <source>
        <dbReference type="SAM" id="SignalP"/>
    </source>
</evidence>
<feature type="domain" description="TonB-dependent receptor-like beta-barrel" evidence="15">
    <location>
        <begin position="313"/>
        <end position="712"/>
    </location>
</feature>
<evidence type="ECO:0000313" key="18">
    <source>
        <dbReference type="Proteomes" id="UP001606099"/>
    </source>
</evidence>
<dbReference type="NCBIfam" id="TIGR01785">
    <property type="entry name" value="TonB-hemin"/>
    <property type="match status" value="1"/>
</dbReference>
<comment type="subcellular location">
    <subcellularLocation>
        <location evidence="1 11">Cell outer membrane</location>
        <topology evidence="1 11">Multi-pass membrane protein</topology>
    </subcellularLocation>
</comment>
<evidence type="ECO:0000256" key="11">
    <source>
        <dbReference type="PROSITE-ProRule" id="PRU01360"/>
    </source>
</evidence>
<keyword evidence="4 11" id="KW-1134">Transmembrane beta strand</keyword>
<keyword evidence="7 12" id="KW-0798">TonB box</keyword>
<evidence type="ECO:0000256" key="6">
    <source>
        <dbReference type="ARBA" id="ARBA00022729"/>
    </source>
</evidence>